<reference evidence="2" key="1">
    <citation type="submission" date="2023-03" db="EMBL/GenBank/DDBJ databases">
        <title>Chromosome-scale reference genome and RAD-based genetic map of yellow starthistle (Centaurea solstitialis) reveal putative structural variation and QTLs associated with invader traits.</title>
        <authorList>
            <person name="Reatini B."/>
            <person name="Cang F.A."/>
            <person name="Jiang Q."/>
            <person name="Mckibben M.T.W."/>
            <person name="Barker M.S."/>
            <person name="Rieseberg L.H."/>
            <person name="Dlugosch K.M."/>
        </authorList>
    </citation>
    <scope>NUCLEOTIDE SEQUENCE</scope>
    <source>
        <strain evidence="2">CAN-66</strain>
        <tissue evidence="2">Leaf</tissue>
    </source>
</reference>
<name>A0AA38WQJ9_9ASTR</name>
<evidence type="ECO:0000313" key="3">
    <source>
        <dbReference type="Proteomes" id="UP001172457"/>
    </source>
</evidence>
<dbReference type="EMBL" id="JARYMX010000003">
    <property type="protein sequence ID" value="KAJ9558724.1"/>
    <property type="molecule type" value="Genomic_DNA"/>
</dbReference>
<organism evidence="2 3">
    <name type="scientific">Centaurea solstitialis</name>
    <name type="common">yellow star-thistle</name>
    <dbReference type="NCBI Taxonomy" id="347529"/>
    <lineage>
        <taxon>Eukaryota</taxon>
        <taxon>Viridiplantae</taxon>
        <taxon>Streptophyta</taxon>
        <taxon>Embryophyta</taxon>
        <taxon>Tracheophyta</taxon>
        <taxon>Spermatophyta</taxon>
        <taxon>Magnoliopsida</taxon>
        <taxon>eudicotyledons</taxon>
        <taxon>Gunneridae</taxon>
        <taxon>Pentapetalae</taxon>
        <taxon>asterids</taxon>
        <taxon>campanulids</taxon>
        <taxon>Asterales</taxon>
        <taxon>Asteraceae</taxon>
        <taxon>Carduoideae</taxon>
        <taxon>Cardueae</taxon>
        <taxon>Centaureinae</taxon>
        <taxon>Centaurea</taxon>
    </lineage>
</organism>
<dbReference type="InterPro" id="IPR045283">
    <property type="entry name" value="AT3G44326-like"/>
</dbReference>
<dbReference type="InterPro" id="IPR036047">
    <property type="entry name" value="F-box-like_dom_sf"/>
</dbReference>
<proteinExistence type="predicted"/>
<dbReference type="SUPFAM" id="SSF81383">
    <property type="entry name" value="F-box domain"/>
    <property type="match status" value="1"/>
</dbReference>
<evidence type="ECO:0000313" key="2">
    <source>
        <dbReference type="EMBL" id="KAJ9558724.1"/>
    </source>
</evidence>
<dbReference type="AlphaFoldDB" id="A0AA38WQJ9"/>
<feature type="domain" description="F-box" evidence="1">
    <location>
        <begin position="13"/>
        <end position="48"/>
    </location>
</feature>
<accession>A0AA38WQJ9</accession>
<dbReference type="PANTHER" id="PTHR33736:SF18">
    <property type="entry name" value="F-BOX DOMAIN-CONTAINING PROTEIN"/>
    <property type="match status" value="1"/>
</dbReference>
<gene>
    <name evidence="2" type="ORF">OSB04_013338</name>
</gene>
<dbReference type="InterPro" id="IPR001810">
    <property type="entry name" value="F-box_dom"/>
</dbReference>
<dbReference type="PANTHER" id="PTHR33736">
    <property type="entry name" value="F-BOX PROTEIN-RELATED"/>
    <property type="match status" value="1"/>
</dbReference>
<keyword evidence="3" id="KW-1185">Reference proteome</keyword>
<evidence type="ECO:0000259" key="1">
    <source>
        <dbReference type="Pfam" id="PF12937"/>
    </source>
</evidence>
<sequence>MAIAELHEDIIKTHILTRLDGQTLAAAASTSSRLQSLCSDPKLWSDICSSNWPSTDDVLVAEAISNFPSGHRSFFSDAFPSPAHRLTTAATTASIPTSRIICAVDLRYGNDLVFSKVESTNTTPSDWFRSSPFRVDLLEPKEIVPSSVKITGDGDDHVILSSLQDHVTLSWIMIDPTRNRAVDLSSVRPVSVQRNWLTGDIELTFAVVVSSEETFDHVSCNILVTCGVKEGGELHVSGVSLTVLDVDGKCLSGKDSMVILQGLAVAPRRGRKHGHGGGEERERYEEYVQRRRERNEITERRERRLDMACVASGVGFFVAFWSFALF</sequence>
<comment type="caution">
    <text evidence="2">The sequence shown here is derived from an EMBL/GenBank/DDBJ whole genome shotgun (WGS) entry which is preliminary data.</text>
</comment>
<dbReference type="Proteomes" id="UP001172457">
    <property type="component" value="Chromosome 3"/>
</dbReference>
<protein>
    <recommendedName>
        <fullName evidence="1">F-box domain-containing protein</fullName>
    </recommendedName>
</protein>
<dbReference type="Pfam" id="PF12937">
    <property type="entry name" value="F-box-like"/>
    <property type="match status" value="1"/>
</dbReference>
<dbReference type="Gene3D" id="1.20.1280.50">
    <property type="match status" value="1"/>
</dbReference>